<evidence type="ECO:0000313" key="3">
    <source>
        <dbReference type="Proteomes" id="UP000191144"/>
    </source>
</evidence>
<protein>
    <submittedName>
        <fullName evidence="2">LAME_0H10770g1_1</fullName>
    </submittedName>
</protein>
<sequence>MSSKNTRKRFKMDDLVDQTQPLRSKPINVVFKTGLKSPVRQKRRKLDTPYPSVFDHQHVGIKLADENWRAGTSVALPEAPQDVGLRPDSVPAVSESEATQRARRLKIKNPLQTGDLPRPFLDADRSIQLEDFDQPPDSTSTPILGSPRPNSLELPYHRRLDNHDYYNVNCNYNYNEPWVVDAHWAANCSKQYQEPYDFGVSPAWHPGHVYGIPLAPGHNLPPQGHNLPHAAVISTSRNPDKSGIFKTQHSPLRHRGAEFFPQAYAGGPTVETYPWYTLGQTYREPKSDLGSERREIRDTSQQSYRSSGGEATRSS</sequence>
<dbReference type="OrthoDB" id="4035583at2759"/>
<feature type="region of interest" description="Disordered" evidence="1">
    <location>
        <begin position="130"/>
        <end position="150"/>
    </location>
</feature>
<evidence type="ECO:0000313" key="2">
    <source>
        <dbReference type="EMBL" id="SCV03481.1"/>
    </source>
</evidence>
<dbReference type="Proteomes" id="UP000191144">
    <property type="component" value="Chromosome H"/>
</dbReference>
<proteinExistence type="predicted"/>
<keyword evidence="3" id="KW-1185">Reference proteome</keyword>
<name>A0A1G4KGI0_9SACH</name>
<feature type="region of interest" description="Disordered" evidence="1">
    <location>
        <begin position="79"/>
        <end position="98"/>
    </location>
</feature>
<feature type="compositionally biased region" description="Basic and acidic residues" evidence="1">
    <location>
        <begin position="283"/>
        <end position="298"/>
    </location>
</feature>
<gene>
    <name evidence="2" type="ORF">LAME_0H10770G</name>
</gene>
<evidence type="ECO:0000256" key="1">
    <source>
        <dbReference type="SAM" id="MobiDB-lite"/>
    </source>
</evidence>
<feature type="region of interest" description="Disordered" evidence="1">
    <location>
        <begin position="283"/>
        <end position="315"/>
    </location>
</feature>
<organism evidence="2 3">
    <name type="scientific">Lachancea meyersii CBS 8951</name>
    <dbReference type="NCBI Taxonomy" id="1266667"/>
    <lineage>
        <taxon>Eukaryota</taxon>
        <taxon>Fungi</taxon>
        <taxon>Dikarya</taxon>
        <taxon>Ascomycota</taxon>
        <taxon>Saccharomycotina</taxon>
        <taxon>Saccharomycetes</taxon>
        <taxon>Saccharomycetales</taxon>
        <taxon>Saccharomycetaceae</taxon>
        <taxon>Lachancea</taxon>
    </lineage>
</organism>
<reference evidence="3" key="1">
    <citation type="submission" date="2016-03" db="EMBL/GenBank/DDBJ databases">
        <authorList>
            <person name="Devillers Hugo."/>
        </authorList>
    </citation>
    <scope>NUCLEOTIDE SEQUENCE [LARGE SCALE GENOMIC DNA]</scope>
</reference>
<dbReference type="EMBL" id="LT598480">
    <property type="protein sequence ID" value="SCV03481.1"/>
    <property type="molecule type" value="Genomic_DNA"/>
</dbReference>
<accession>A0A1G4KGI0</accession>
<dbReference type="AlphaFoldDB" id="A0A1G4KGI0"/>